<organism evidence="3 4">
    <name type="scientific">Folsomia candida</name>
    <name type="common">Springtail</name>
    <dbReference type="NCBI Taxonomy" id="158441"/>
    <lineage>
        <taxon>Eukaryota</taxon>
        <taxon>Metazoa</taxon>
        <taxon>Ecdysozoa</taxon>
        <taxon>Arthropoda</taxon>
        <taxon>Hexapoda</taxon>
        <taxon>Collembola</taxon>
        <taxon>Entomobryomorpha</taxon>
        <taxon>Isotomoidea</taxon>
        <taxon>Isotomidae</taxon>
        <taxon>Proisotominae</taxon>
        <taxon>Folsomia</taxon>
    </lineage>
</organism>
<dbReference type="Proteomes" id="UP000198287">
    <property type="component" value="Unassembled WGS sequence"/>
</dbReference>
<evidence type="ECO:0000256" key="1">
    <source>
        <dbReference type="SAM" id="Phobius"/>
    </source>
</evidence>
<evidence type="ECO:0000256" key="2">
    <source>
        <dbReference type="SAM" id="SignalP"/>
    </source>
</evidence>
<feature type="signal peptide" evidence="2">
    <location>
        <begin position="1"/>
        <end position="22"/>
    </location>
</feature>
<comment type="caution">
    <text evidence="3">The sequence shown here is derived from an EMBL/GenBank/DDBJ whole genome shotgun (WGS) entry which is preliminary data.</text>
</comment>
<feature type="transmembrane region" description="Helical" evidence="1">
    <location>
        <begin position="45"/>
        <end position="63"/>
    </location>
</feature>
<feature type="non-terminal residue" evidence="3">
    <location>
        <position position="367"/>
    </location>
</feature>
<dbReference type="EMBL" id="LNIX01000005">
    <property type="protein sequence ID" value="OXA53837.1"/>
    <property type="molecule type" value="Genomic_DNA"/>
</dbReference>
<sequence length="367" mass="42397">MLSKKVLRIFSLIITLTRAAGATPFSWNEKTDQIYVTKKAVKKAQFWLMVHLVFLLHVLLRTLHLQFYFEHDIATINFCLTFLFSLIMLVLMYFPQVVYYEEFVQFVNSMIIFLRNYEATWYPHINPDHTQRHRSLPNLLYSSILNLYSVAGCLTWLYFAYPTSAIFPNGVLPPTWQSSWITYLGIGFVYIRLVVIMASIILMTNAITIILSFSCAPVLTIDLRGDLAPEKHESLSGLRHPGNLTVVYRMVQICHILLLENVGYVVVSIQFLIGQYGLICNYAIIMHWGDMQLPAKTFLISQNVLIQCGWVLYLSLGAWVYTNSVKVLKSWKYLKLAGKGEVRYMGKFRKSCKPVYIGYPGLLRIRK</sequence>
<keyword evidence="1" id="KW-0812">Transmembrane</keyword>
<gene>
    <name evidence="3" type="ORF">Fcan01_10307</name>
</gene>
<evidence type="ECO:0000313" key="3">
    <source>
        <dbReference type="EMBL" id="OXA53837.1"/>
    </source>
</evidence>
<feature type="transmembrane region" description="Helical" evidence="1">
    <location>
        <begin position="75"/>
        <end position="94"/>
    </location>
</feature>
<protein>
    <submittedName>
        <fullName evidence="3">Uncharacterized protein</fullName>
    </submittedName>
</protein>
<name>A0A226E9V5_FOLCA</name>
<keyword evidence="2" id="KW-0732">Signal</keyword>
<feature type="transmembrane region" description="Helical" evidence="1">
    <location>
        <begin position="180"/>
        <end position="203"/>
    </location>
</feature>
<keyword evidence="1" id="KW-0472">Membrane</keyword>
<dbReference type="AlphaFoldDB" id="A0A226E9V5"/>
<accession>A0A226E9V5</accession>
<evidence type="ECO:0000313" key="4">
    <source>
        <dbReference type="Proteomes" id="UP000198287"/>
    </source>
</evidence>
<reference evidence="3 4" key="1">
    <citation type="submission" date="2015-12" db="EMBL/GenBank/DDBJ databases">
        <title>The genome of Folsomia candida.</title>
        <authorList>
            <person name="Faddeeva A."/>
            <person name="Derks M.F."/>
            <person name="Anvar Y."/>
            <person name="Smit S."/>
            <person name="Van Straalen N."/>
            <person name="Roelofs D."/>
        </authorList>
    </citation>
    <scope>NUCLEOTIDE SEQUENCE [LARGE SCALE GENOMIC DNA]</scope>
    <source>
        <strain evidence="3 4">VU population</strain>
        <tissue evidence="3">Whole body</tissue>
    </source>
</reference>
<feature type="transmembrane region" description="Helical" evidence="1">
    <location>
        <begin position="304"/>
        <end position="322"/>
    </location>
</feature>
<keyword evidence="4" id="KW-1185">Reference proteome</keyword>
<feature type="transmembrane region" description="Helical" evidence="1">
    <location>
        <begin position="262"/>
        <end position="284"/>
    </location>
</feature>
<proteinExistence type="predicted"/>
<feature type="chain" id="PRO_5011968524" evidence="2">
    <location>
        <begin position="23"/>
        <end position="367"/>
    </location>
</feature>
<keyword evidence="1" id="KW-1133">Transmembrane helix</keyword>
<feature type="transmembrane region" description="Helical" evidence="1">
    <location>
        <begin position="138"/>
        <end position="160"/>
    </location>
</feature>